<dbReference type="Proteomes" id="UP000266178">
    <property type="component" value="Unassembled WGS sequence"/>
</dbReference>
<keyword evidence="3" id="KW-1185">Reference proteome</keyword>
<dbReference type="PANTHER" id="PTHR32027">
    <property type="entry name" value="CYTOSINE DEAMINASE"/>
    <property type="match status" value="1"/>
</dbReference>
<dbReference type="RefSeq" id="WP_119355923.1">
    <property type="nucleotide sequence ID" value="NZ_BJXM01000009.1"/>
</dbReference>
<dbReference type="SUPFAM" id="SSF51338">
    <property type="entry name" value="Composite domain of metallo-dependent hydrolases"/>
    <property type="match status" value="1"/>
</dbReference>
<dbReference type="AlphaFoldDB" id="A0A399FBN6"/>
<dbReference type="PANTHER" id="PTHR32027:SF9">
    <property type="entry name" value="BLL3847 PROTEIN"/>
    <property type="match status" value="1"/>
</dbReference>
<evidence type="ECO:0000313" key="2">
    <source>
        <dbReference type="EMBL" id="RIH93563.1"/>
    </source>
</evidence>
<dbReference type="Gene3D" id="3.20.20.140">
    <property type="entry name" value="Metal-dependent hydrolases"/>
    <property type="match status" value="1"/>
</dbReference>
<dbReference type="OrthoDB" id="9815027at2"/>
<dbReference type="CDD" id="cd01293">
    <property type="entry name" value="Bact_CD"/>
    <property type="match status" value="1"/>
</dbReference>
<dbReference type="Pfam" id="PF07969">
    <property type="entry name" value="Amidohydro_3"/>
    <property type="match status" value="1"/>
</dbReference>
<keyword evidence="2" id="KW-0378">Hydrolase</keyword>
<accession>A0A399FBN6</accession>
<protein>
    <submittedName>
        <fullName evidence="2">Cytosine deaminase</fullName>
        <ecNumber evidence="2">3.5.4.1</ecNumber>
    </submittedName>
</protein>
<comment type="caution">
    <text evidence="2">The sequence shown here is derived from an EMBL/GenBank/DDBJ whole genome shotgun (WGS) entry which is preliminary data.</text>
</comment>
<dbReference type="InterPro" id="IPR052349">
    <property type="entry name" value="Metallo-hydrolase_Enzymes"/>
</dbReference>
<dbReference type="EC" id="3.5.4.1" evidence="2"/>
<dbReference type="GO" id="GO:0004131">
    <property type="term" value="F:cytosine deaminase activity"/>
    <property type="evidence" value="ECO:0007669"/>
    <property type="project" value="UniProtKB-EC"/>
</dbReference>
<organism evidence="2 3">
    <name type="scientific">Meiothermus granaticius NBRC 107808</name>
    <dbReference type="NCBI Taxonomy" id="1227551"/>
    <lineage>
        <taxon>Bacteria</taxon>
        <taxon>Thermotogati</taxon>
        <taxon>Deinococcota</taxon>
        <taxon>Deinococci</taxon>
        <taxon>Thermales</taxon>
        <taxon>Thermaceae</taxon>
        <taxon>Meiothermus</taxon>
    </lineage>
</organism>
<dbReference type="InterPro" id="IPR032466">
    <property type="entry name" value="Metal_Hydrolase"/>
</dbReference>
<evidence type="ECO:0000259" key="1">
    <source>
        <dbReference type="Pfam" id="PF07969"/>
    </source>
</evidence>
<dbReference type="SUPFAM" id="SSF51556">
    <property type="entry name" value="Metallo-dependent hydrolases"/>
    <property type="match status" value="1"/>
</dbReference>
<evidence type="ECO:0000313" key="3">
    <source>
        <dbReference type="Proteomes" id="UP000266178"/>
    </source>
</evidence>
<proteinExistence type="predicted"/>
<dbReference type="EMBL" id="QWLB01000004">
    <property type="protein sequence ID" value="RIH93563.1"/>
    <property type="molecule type" value="Genomic_DNA"/>
</dbReference>
<dbReference type="InterPro" id="IPR013108">
    <property type="entry name" value="Amidohydro_3"/>
</dbReference>
<dbReference type="InterPro" id="IPR011059">
    <property type="entry name" value="Metal-dep_hydrolase_composite"/>
</dbReference>
<dbReference type="Gene3D" id="2.30.40.10">
    <property type="entry name" value="Urease, subunit C, domain 1"/>
    <property type="match status" value="1"/>
</dbReference>
<name>A0A399FBN6_9DEIN</name>
<feature type="domain" description="Amidohydrolase 3" evidence="1">
    <location>
        <begin position="91"/>
        <end position="394"/>
    </location>
</feature>
<gene>
    <name evidence="2" type="primary">codA_1</name>
    <name evidence="2" type="ORF">Mgrana_00387</name>
</gene>
<sequence>MDLILRRATLPTGSQADIGLEDGHVAAIEEALAGRADMELALEGRLTLPAFVNPHLHACKSLWSWELAKQPAKVQALHRFEALGHIKRSYTPEGVYQRGRRLLQLAVQNGTCAIRLFADVDEQAGLRAFEGIKRLQAEFPYLKVQVVPFPQNGFARFPENRDLLEEAVARGCDAVGAVPWLEPTEADAQAHAEFCLELAKKHNLPLHAVADDTEDPQSATGAYLAALAVRHRWPLLLTQLGSLGFQDDATARKTIGLIKEAGATVISNGHIELVTCQSTRQPIPRGNTRVRELLAAGVRVVAAQDDVDNPYYPFGRNDPLEVALWAAHLTPLAWGEDLETLRQMVTTWPAQALGVEGYGLEVGCRANLVVLDAPSWLEALRGQVAKRYVILEGQLRAEERREVQLYEG</sequence>
<reference evidence="2 3" key="1">
    <citation type="submission" date="2018-08" db="EMBL/GenBank/DDBJ databases">
        <title>Meiothermus granaticius genome AF-68 sequencing project.</title>
        <authorList>
            <person name="Da Costa M.S."/>
            <person name="Albuquerque L."/>
            <person name="Raposo P."/>
            <person name="Froufe H.J.C."/>
            <person name="Barroso C.S."/>
            <person name="Egas C."/>
        </authorList>
    </citation>
    <scope>NUCLEOTIDE SEQUENCE [LARGE SCALE GENOMIC DNA]</scope>
    <source>
        <strain evidence="2 3">AF-68</strain>
    </source>
</reference>